<dbReference type="OrthoDB" id="2417704at2759"/>
<keyword evidence="3" id="KW-1185">Reference proteome</keyword>
<dbReference type="AlphaFoldDB" id="A0A197JFW8"/>
<name>A0A197JFW8_9FUNG</name>
<evidence type="ECO:0000313" key="3">
    <source>
        <dbReference type="Proteomes" id="UP000078512"/>
    </source>
</evidence>
<feature type="compositionally biased region" description="Acidic residues" evidence="1">
    <location>
        <begin position="64"/>
        <end position="78"/>
    </location>
</feature>
<feature type="compositionally biased region" description="Acidic residues" evidence="1">
    <location>
        <begin position="376"/>
        <end position="387"/>
    </location>
</feature>
<accession>A0A197JFW8</accession>
<reference evidence="2 3" key="1">
    <citation type="submission" date="2016-05" db="EMBL/GenBank/DDBJ databases">
        <title>Genome sequencing reveals origins of a unique bacterial endosymbiosis in the earliest lineages of terrestrial Fungi.</title>
        <authorList>
            <consortium name="DOE Joint Genome Institute"/>
            <person name="Uehling J."/>
            <person name="Gryganskyi A."/>
            <person name="Hameed K."/>
            <person name="Tschaplinski T."/>
            <person name="Misztal P."/>
            <person name="Wu S."/>
            <person name="Desiro A."/>
            <person name="Vande Pol N."/>
            <person name="Du Z.-Y."/>
            <person name="Zienkiewicz A."/>
            <person name="Zienkiewicz K."/>
            <person name="Morin E."/>
            <person name="Tisserant E."/>
            <person name="Splivallo R."/>
            <person name="Hainaut M."/>
            <person name="Henrissat B."/>
            <person name="Ohm R."/>
            <person name="Kuo A."/>
            <person name="Yan J."/>
            <person name="Lipzen A."/>
            <person name="Nolan M."/>
            <person name="Labutti K."/>
            <person name="Barry K."/>
            <person name="Goldstein A."/>
            <person name="Labbe J."/>
            <person name="Schadt C."/>
            <person name="Tuskan G."/>
            <person name="Grigoriev I."/>
            <person name="Martin F."/>
            <person name="Vilgalys R."/>
            <person name="Bonito G."/>
        </authorList>
    </citation>
    <scope>NUCLEOTIDE SEQUENCE [LARGE SCALE GENOMIC DNA]</scope>
    <source>
        <strain evidence="2 3">AG-77</strain>
    </source>
</reference>
<evidence type="ECO:0000313" key="2">
    <source>
        <dbReference type="EMBL" id="OAQ23309.1"/>
    </source>
</evidence>
<feature type="region of interest" description="Disordered" evidence="1">
    <location>
        <begin position="359"/>
        <end position="387"/>
    </location>
</feature>
<dbReference type="EMBL" id="KV442123">
    <property type="protein sequence ID" value="OAQ23309.1"/>
    <property type="molecule type" value="Genomic_DNA"/>
</dbReference>
<dbReference type="Proteomes" id="UP000078512">
    <property type="component" value="Unassembled WGS sequence"/>
</dbReference>
<organism evidence="2 3">
    <name type="scientific">Linnemannia elongata AG-77</name>
    <dbReference type="NCBI Taxonomy" id="1314771"/>
    <lineage>
        <taxon>Eukaryota</taxon>
        <taxon>Fungi</taxon>
        <taxon>Fungi incertae sedis</taxon>
        <taxon>Mucoromycota</taxon>
        <taxon>Mortierellomycotina</taxon>
        <taxon>Mortierellomycetes</taxon>
        <taxon>Mortierellales</taxon>
        <taxon>Mortierellaceae</taxon>
        <taxon>Linnemannia</taxon>
    </lineage>
</organism>
<feature type="compositionally biased region" description="Polar residues" evidence="1">
    <location>
        <begin position="23"/>
        <end position="35"/>
    </location>
</feature>
<sequence length="387" mass="44739">MATRRATRNTPHPSLPPIRRATRTTPNPNPHLTHQATRHTPHPSPPPVDTSDSDNSDPSNSDSEQCDEDSDQSDDDSDQSNNSSDQSDNNYDFNPEVYFNDLPPPQTYTIHLHLRPGEPLTQCRLIADLPDPEPWLHAQDDIYGMLYEIVRARALLNPDYTWRDDSSIYVQPNHHTPQKNFREIREDNFESVLEDAWRAEGRRLTILADIEVHLYAFVQPKKRRNNVARRNVAGPNGLHRATKARTAAGIRKITSSVQNGIIPRVGPITMRHWGRHMARRPETVEDDVPLMDMPQNNTFRQTQHLDRELDDLRQRRLEDRAFYNEEYRALRFKIDGQVVELQVELRSLREALNLPDIDLHGLDDQYSGDDIPMPENDMEDEDHADLE</sequence>
<protein>
    <submittedName>
        <fullName evidence="2">Uncharacterized protein</fullName>
    </submittedName>
</protein>
<feature type="region of interest" description="Disordered" evidence="1">
    <location>
        <begin position="1"/>
        <end position="97"/>
    </location>
</feature>
<gene>
    <name evidence="2" type="ORF">K457DRAFT_1881607</name>
</gene>
<evidence type="ECO:0000256" key="1">
    <source>
        <dbReference type="SAM" id="MobiDB-lite"/>
    </source>
</evidence>
<feature type="compositionally biased region" description="Low complexity" evidence="1">
    <location>
        <begin position="79"/>
        <end position="90"/>
    </location>
</feature>
<proteinExistence type="predicted"/>